<dbReference type="GeneID" id="26641464"/>
<dbReference type="InterPro" id="IPR015020">
    <property type="entry name" value="Rv2525c-like_Glyco_Hydro-like"/>
</dbReference>
<dbReference type="KEGG" id="vg:26641464"/>
<dbReference type="OrthoDB" id="11883at10239"/>
<reference evidence="2 3" key="1">
    <citation type="journal article" date="2015" name="Sci. Rep.">
        <title>Bacteriophages of wastewater foaming-associated filamentous Gordonia reduce host levels in raw activated sludge.</title>
        <authorList>
            <person name="Liu M."/>
            <person name="Gill J.J."/>
            <person name="Young R."/>
            <person name="Summer E.J."/>
        </authorList>
    </citation>
    <scope>NUCLEOTIDE SEQUENCE [LARGE SCALE GENOMIC DNA]</scope>
</reference>
<dbReference type="Proteomes" id="UP000033019">
    <property type="component" value="Segment"/>
</dbReference>
<proteinExistence type="predicted"/>
<name>A0A0E3T7X5_9CAUD</name>
<feature type="domain" description="Rv2525c-like glycoside hydrolase-like" evidence="1">
    <location>
        <begin position="14"/>
        <end position="192"/>
    </location>
</feature>
<dbReference type="EMBL" id="KP790009">
    <property type="protein sequence ID" value="AKC02860.1"/>
    <property type="molecule type" value="Genomic_DNA"/>
</dbReference>
<gene>
    <name evidence="2" type="ORF">Gmala1_22</name>
</gene>
<organism evidence="2 3">
    <name type="scientific">Gordonia phage Gmala1</name>
    <dbReference type="NCBI Taxonomy" id="1622190"/>
    <lineage>
        <taxon>Viruses</taxon>
        <taxon>Duplodnaviria</taxon>
        <taxon>Heunggongvirae</taxon>
        <taxon>Uroviricota</taxon>
        <taxon>Caudoviricetes</taxon>
        <taxon>Gordtnkvirus</taxon>
        <taxon>Gordtnkvirus gordtnk2</taxon>
    </lineage>
</organism>
<protein>
    <submittedName>
        <fullName evidence="2">Lysin</fullName>
    </submittedName>
</protein>
<sequence length="233" mass="25024">MSTVLDSGSFVSPAAIKQAGHAGSFGYLSTSRPGTNFSGKPIKKSWVDEMNKLGLTVISCWQFGKNATADWRKGFMGGVADANAALTKHKELGGDPSAPIFFAIDDDVTLATFNGPVSEYLKGAASILGVDRVGVYGSIRVVEWAVEDELIGKTHDGSGRYYGWQTKAWSQGISKHACVYQRIVDTASNPGPIVGGSRVDVNDVLTDDYGQWGYSRDGVDWDAVMHQFMGTLD</sequence>
<evidence type="ECO:0000259" key="1">
    <source>
        <dbReference type="Pfam" id="PF08924"/>
    </source>
</evidence>
<dbReference type="Pfam" id="PF08924">
    <property type="entry name" value="Rv2525c_GlyHyd-like"/>
    <property type="match status" value="1"/>
</dbReference>
<evidence type="ECO:0000313" key="2">
    <source>
        <dbReference type="EMBL" id="AKC02860.1"/>
    </source>
</evidence>
<dbReference type="Gene3D" id="3.20.20.80">
    <property type="entry name" value="Glycosidases"/>
    <property type="match status" value="1"/>
</dbReference>
<accession>A0A0E3T7X5</accession>
<evidence type="ECO:0000313" key="3">
    <source>
        <dbReference type="Proteomes" id="UP000033019"/>
    </source>
</evidence>
<dbReference type="RefSeq" id="YP_009215232.1">
    <property type="nucleotide sequence ID" value="NC_028972.1"/>
</dbReference>